<dbReference type="RefSeq" id="WP_015732687.1">
    <property type="nucleotide sequence ID" value="NC_013407.1"/>
</dbReference>
<evidence type="ECO:0000313" key="6">
    <source>
        <dbReference type="EMBL" id="ACX72466.1"/>
    </source>
</evidence>
<keyword evidence="7" id="KW-1185">Reference proteome</keyword>
<feature type="transmembrane region" description="Helical" evidence="5">
    <location>
        <begin position="12"/>
        <end position="33"/>
    </location>
</feature>
<evidence type="ECO:0000256" key="4">
    <source>
        <dbReference type="ARBA" id="ARBA00023136"/>
    </source>
</evidence>
<gene>
    <name evidence="6" type="ordered locus">Metvu_0607</name>
</gene>
<dbReference type="GeneID" id="8512941"/>
<dbReference type="KEGG" id="mvu:Metvu_0607"/>
<evidence type="ECO:0000256" key="2">
    <source>
        <dbReference type="ARBA" id="ARBA00022692"/>
    </source>
</evidence>
<protein>
    <recommendedName>
        <fullName evidence="8">DUF4870 domain-containing protein</fullName>
    </recommendedName>
</protein>
<dbReference type="Proteomes" id="UP000002063">
    <property type="component" value="Chromosome"/>
</dbReference>
<dbReference type="HOGENOM" id="CLU_1954709_0_0_2"/>
<evidence type="ECO:0008006" key="8">
    <source>
        <dbReference type="Google" id="ProtNLM"/>
    </source>
</evidence>
<proteinExistence type="predicted"/>
<dbReference type="PANTHER" id="PTHR36460:SF1">
    <property type="entry name" value="UPF0132 DOMAIN PROTEIN (AFU_ORTHOLOGUE AFUA_3G10255)"/>
    <property type="match status" value="1"/>
</dbReference>
<dbReference type="STRING" id="579137.Metvu_0607"/>
<keyword evidence="3 5" id="KW-1133">Transmembrane helix</keyword>
<dbReference type="Pfam" id="PF09685">
    <property type="entry name" value="MamF_MmsF"/>
    <property type="match status" value="1"/>
</dbReference>
<evidence type="ECO:0000313" key="7">
    <source>
        <dbReference type="Proteomes" id="UP000002063"/>
    </source>
</evidence>
<sequence>MNIKTENIVASLSYLSTFILLFVVPLLFLIIFNKNGFIKFHSLQALLLVVIYLLVGTGIATIYLYFGLYLMYSTPPLLDNAFYCFLIVWLIVYVILCIVGAYKASGGEKFKLPIIGNIAERMIT</sequence>
<dbReference type="PANTHER" id="PTHR36460">
    <property type="entry name" value="UPF0132 DOMAIN PROTEIN (AFU_ORTHOLOGUE AFUA_3G10255)"/>
    <property type="match status" value="1"/>
</dbReference>
<name>C9RFW4_METVM</name>
<keyword evidence="4 5" id="KW-0472">Membrane</keyword>
<dbReference type="GO" id="GO:0016020">
    <property type="term" value="C:membrane"/>
    <property type="evidence" value="ECO:0007669"/>
    <property type="project" value="UniProtKB-SubCell"/>
</dbReference>
<keyword evidence="2 5" id="KW-0812">Transmembrane</keyword>
<reference evidence="6" key="1">
    <citation type="submission" date="2009-10" db="EMBL/GenBank/DDBJ databases">
        <title>Complete sequence of chromosome of Methanocaldococcus vulcanius M7.</title>
        <authorList>
            <consortium name="US DOE Joint Genome Institute"/>
            <person name="Lucas S."/>
            <person name="Copeland A."/>
            <person name="Lapidus A."/>
            <person name="Glavina del Rio T."/>
            <person name="Dalin E."/>
            <person name="Tice H."/>
            <person name="Bruce D."/>
            <person name="Goodwin L."/>
            <person name="Pitluck S."/>
            <person name="Lcollab F.I."/>
            <person name="Brettin T."/>
            <person name="Detter J.C."/>
            <person name="Han C."/>
            <person name="Tapia R."/>
            <person name="Kuske C.R."/>
            <person name="Schmutz J."/>
            <person name="Larimer F."/>
            <person name="Land M."/>
            <person name="Hauser L."/>
            <person name="Kyrpides N."/>
            <person name="Ovchinikova G."/>
            <person name="Sieprawska-Lupa M."/>
            <person name="Whitman W.B."/>
            <person name="Woyke T."/>
        </authorList>
    </citation>
    <scope>NUCLEOTIDE SEQUENCE [LARGE SCALE GENOMIC DNA]</scope>
    <source>
        <strain evidence="6">M7</strain>
    </source>
</reference>
<comment type="subcellular location">
    <subcellularLocation>
        <location evidence="1">Membrane</location>
        <topology evidence="1">Multi-pass membrane protein</topology>
    </subcellularLocation>
</comment>
<dbReference type="EMBL" id="CP001787">
    <property type="protein sequence ID" value="ACX72466.1"/>
    <property type="molecule type" value="Genomic_DNA"/>
</dbReference>
<organism evidence="6 7">
    <name type="scientific">Methanocaldococcus vulcanius (strain ATCC 700851 / DSM 12094 / M7)</name>
    <name type="common">Methanococcus vulcanius</name>
    <dbReference type="NCBI Taxonomy" id="579137"/>
    <lineage>
        <taxon>Archaea</taxon>
        <taxon>Methanobacteriati</taxon>
        <taxon>Methanobacteriota</taxon>
        <taxon>Methanomada group</taxon>
        <taxon>Methanococci</taxon>
        <taxon>Methanococcales</taxon>
        <taxon>Methanocaldococcaceae</taxon>
        <taxon>Methanocaldococcus</taxon>
    </lineage>
</organism>
<evidence type="ECO:0000256" key="1">
    <source>
        <dbReference type="ARBA" id="ARBA00004141"/>
    </source>
</evidence>
<feature type="transmembrane region" description="Helical" evidence="5">
    <location>
        <begin position="45"/>
        <end position="68"/>
    </location>
</feature>
<dbReference type="eggNOG" id="arCOG10682">
    <property type="taxonomic scope" value="Archaea"/>
</dbReference>
<feature type="transmembrane region" description="Helical" evidence="5">
    <location>
        <begin position="80"/>
        <end position="102"/>
    </location>
</feature>
<evidence type="ECO:0000256" key="3">
    <source>
        <dbReference type="ARBA" id="ARBA00022989"/>
    </source>
</evidence>
<accession>C9RFW4</accession>
<dbReference type="AlphaFoldDB" id="C9RFW4"/>
<evidence type="ECO:0000256" key="5">
    <source>
        <dbReference type="SAM" id="Phobius"/>
    </source>
</evidence>
<dbReference type="InterPro" id="IPR019109">
    <property type="entry name" value="MamF_MmsF"/>
</dbReference>